<evidence type="ECO:0000313" key="5">
    <source>
        <dbReference type="Proteomes" id="UP001296104"/>
    </source>
</evidence>
<proteinExistence type="inferred from homology"/>
<keyword evidence="5" id="KW-1185">Reference proteome</keyword>
<evidence type="ECO:0000313" key="4">
    <source>
        <dbReference type="EMBL" id="CAK4031221.1"/>
    </source>
</evidence>
<dbReference type="InterPro" id="IPR005123">
    <property type="entry name" value="Oxoglu/Fe-dep_dioxygenase_dom"/>
</dbReference>
<reference evidence="4" key="1">
    <citation type="submission" date="2023-11" db="EMBL/GenBank/DDBJ databases">
        <authorList>
            <person name="Alioto T."/>
            <person name="Alioto T."/>
            <person name="Gomez Garrido J."/>
        </authorList>
    </citation>
    <scope>NUCLEOTIDE SEQUENCE</scope>
</reference>
<accession>A0AAI9EAT5</accession>
<evidence type="ECO:0000256" key="2">
    <source>
        <dbReference type="RuleBase" id="RU003682"/>
    </source>
</evidence>
<dbReference type="InterPro" id="IPR050231">
    <property type="entry name" value="Iron_ascorbate_oxido_reductase"/>
</dbReference>
<dbReference type="Pfam" id="PF03171">
    <property type="entry name" value="2OG-FeII_Oxy"/>
    <property type="match status" value="1"/>
</dbReference>
<dbReference type="InterPro" id="IPR027443">
    <property type="entry name" value="IPNS-like_sf"/>
</dbReference>
<dbReference type="PANTHER" id="PTHR47990">
    <property type="entry name" value="2-OXOGLUTARATE (2OG) AND FE(II)-DEPENDENT OXYGENASE SUPERFAMILY PROTEIN-RELATED"/>
    <property type="match status" value="1"/>
</dbReference>
<feature type="domain" description="Fe2OG dioxygenase" evidence="3">
    <location>
        <begin position="194"/>
        <end position="315"/>
    </location>
</feature>
<dbReference type="GO" id="GO:0046872">
    <property type="term" value="F:metal ion binding"/>
    <property type="evidence" value="ECO:0007669"/>
    <property type="project" value="UniProtKB-KW"/>
</dbReference>
<dbReference type="Pfam" id="PF14226">
    <property type="entry name" value="DIOX_N"/>
    <property type="match status" value="1"/>
</dbReference>
<name>A0AAI9EAT5_9PEZI</name>
<sequence length="359" mass="40073">MPHKEEYTEFTPDQYPAFPDSPNFPTIDLQTISLSKLQQNDANEQDRVLKACKDWGFFYLDLSNSQDGSTISSGADDLCRVAEKVFQLPLEEKMKYGPQGKSLSGYKHVGRTVTDKNKTPDTAEFFNVAKNDSIVPDAQMARDYPQVVLDNKPLFNRYSRAAHSIGLHILDLLAQKLGIDPEEIHSRHKLEDLAGDHIRMTRGPARETTEMPEIQTPSHTDFGTITILMNWLGGLQVYGSPNHLLGNLSYDDGDANEGADWLWVKPKPGCAIVNLGDAAVKFTNGVLCSGRHRVVPAPGEQGKWPRYSIVYFVRPVNESKLKTLKGHSIPAAGDEDEEGVGAQEWIFQQSEKLRTGNYK</sequence>
<organism evidence="4 5">
    <name type="scientific">Lecanosticta acicola</name>
    <dbReference type="NCBI Taxonomy" id="111012"/>
    <lineage>
        <taxon>Eukaryota</taxon>
        <taxon>Fungi</taxon>
        <taxon>Dikarya</taxon>
        <taxon>Ascomycota</taxon>
        <taxon>Pezizomycotina</taxon>
        <taxon>Dothideomycetes</taxon>
        <taxon>Dothideomycetidae</taxon>
        <taxon>Mycosphaerellales</taxon>
        <taxon>Mycosphaerellaceae</taxon>
        <taxon>Lecanosticta</taxon>
    </lineage>
</organism>
<dbReference type="EMBL" id="CAVMBE010000045">
    <property type="protein sequence ID" value="CAK4031221.1"/>
    <property type="molecule type" value="Genomic_DNA"/>
</dbReference>
<evidence type="ECO:0000256" key="1">
    <source>
        <dbReference type="ARBA" id="ARBA00008056"/>
    </source>
</evidence>
<dbReference type="InterPro" id="IPR044861">
    <property type="entry name" value="IPNS-like_FE2OG_OXY"/>
</dbReference>
<dbReference type="GO" id="GO:0016491">
    <property type="term" value="F:oxidoreductase activity"/>
    <property type="evidence" value="ECO:0007669"/>
    <property type="project" value="UniProtKB-KW"/>
</dbReference>
<comment type="similarity">
    <text evidence="1 2">Belongs to the iron/ascorbate-dependent oxidoreductase family.</text>
</comment>
<keyword evidence="2" id="KW-0408">Iron</keyword>
<dbReference type="GO" id="GO:0044283">
    <property type="term" value="P:small molecule biosynthetic process"/>
    <property type="evidence" value="ECO:0007669"/>
    <property type="project" value="UniProtKB-ARBA"/>
</dbReference>
<comment type="caution">
    <text evidence="4">The sequence shown here is derived from an EMBL/GenBank/DDBJ whole genome shotgun (WGS) entry which is preliminary data.</text>
</comment>
<dbReference type="AlphaFoldDB" id="A0AAI9EAT5"/>
<protein>
    <submittedName>
        <fullName evidence="4">Related to oxidoreductase, 2OG-Fe(II) oxygenase family</fullName>
    </submittedName>
</protein>
<dbReference type="Proteomes" id="UP001296104">
    <property type="component" value="Unassembled WGS sequence"/>
</dbReference>
<dbReference type="Gene3D" id="2.60.120.330">
    <property type="entry name" value="B-lactam Antibiotic, Isopenicillin N Synthase, Chain"/>
    <property type="match status" value="1"/>
</dbReference>
<evidence type="ECO:0000259" key="3">
    <source>
        <dbReference type="PROSITE" id="PS51471"/>
    </source>
</evidence>
<keyword evidence="2" id="KW-0479">Metal-binding</keyword>
<dbReference type="SUPFAM" id="SSF51197">
    <property type="entry name" value="Clavaminate synthase-like"/>
    <property type="match status" value="1"/>
</dbReference>
<keyword evidence="2" id="KW-0560">Oxidoreductase</keyword>
<gene>
    <name evidence="4" type="ORF">LECACI_7A006379</name>
</gene>
<dbReference type="InterPro" id="IPR026992">
    <property type="entry name" value="DIOX_N"/>
</dbReference>
<dbReference type="PROSITE" id="PS51471">
    <property type="entry name" value="FE2OG_OXY"/>
    <property type="match status" value="1"/>
</dbReference>